<reference evidence="1 2" key="1">
    <citation type="submission" date="2012-04" db="EMBL/GenBank/DDBJ databases">
        <title>The Genome Sequence of Saprolegnia declina VS20.</title>
        <authorList>
            <consortium name="The Broad Institute Genome Sequencing Platform"/>
            <person name="Russ C."/>
            <person name="Nusbaum C."/>
            <person name="Tyler B."/>
            <person name="van West P."/>
            <person name="Dieguez-Uribeondo J."/>
            <person name="de Bruijn I."/>
            <person name="Tripathy S."/>
            <person name="Jiang R."/>
            <person name="Young S.K."/>
            <person name="Zeng Q."/>
            <person name="Gargeya S."/>
            <person name="Fitzgerald M."/>
            <person name="Haas B."/>
            <person name="Abouelleil A."/>
            <person name="Alvarado L."/>
            <person name="Arachchi H.M."/>
            <person name="Berlin A."/>
            <person name="Chapman S.B."/>
            <person name="Goldberg J."/>
            <person name="Griggs A."/>
            <person name="Gujja S."/>
            <person name="Hansen M."/>
            <person name="Howarth C."/>
            <person name="Imamovic A."/>
            <person name="Larimer J."/>
            <person name="McCowen C."/>
            <person name="Montmayeur A."/>
            <person name="Murphy C."/>
            <person name="Neiman D."/>
            <person name="Pearson M."/>
            <person name="Priest M."/>
            <person name="Roberts A."/>
            <person name="Saif S."/>
            <person name="Shea T."/>
            <person name="Sisk P."/>
            <person name="Sykes S."/>
            <person name="Wortman J."/>
            <person name="Nusbaum C."/>
            <person name="Birren B."/>
        </authorList>
    </citation>
    <scope>NUCLEOTIDE SEQUENCE [LARGE SCALE GENOMIC DNA]</scope>
    <source>
        <strain evidence="1 2">VS20</strain>
    </source>
</reference>
<dbReference type="OrthoDB" id="70641at2759"/>
<dbReference type="VEuPathDB" id="FungiDB:SDRG_16576"/>
<dbReference type="EMBL" id="JH767267">
    <property type="protein sequence ID" value="EQC25558.1"/>
    <property type="molecule type" value="Genomic_DNA"/>
</dbReference>
<dbReference type="GeneID" id="19957303"/>
<protein>
    <submittedName>
        <fullName evidence="1">Uncharacterized protein</fullName>
    </submittedName>
</protein>
<proteinExistence type="predicted"/>
<dbReference type="Proteomes" id="UP000030762">
    <property type="component" value="Unassembled WGS sequence"/>
</dbReference>
<evidence type="ECO:0000313" key="2">
    <source>
        <dbReference type="Proteomes" id="UP000030762"/>
    </source>
</evidence>
<evidence type="ECO:0000313" key="1">
    <source>
        <dbReference type="EMBL" id="EQC25558.1"/>
    </source>
</evidence>
<accession>T0R0Q9</accession>
<keyword evidence="2" id="KW-1185">Reference proteome</keyword>
<gene>
    <name evidence="1" type="ORF">SDRG_16576</name>
</gene>
<dbReference type="InParanoid" id="T0R0Q9"/>
<sequence>MSLFTLRVPYLGPLLREYEDFDEWQESFLDHAEAAHIAGYLSTKDYEDPNLADYVSPAQMYLLAASAEVAEPRIPGGLSVATYNEASRRRQRLVDDRVTLAVMGECTAIKGHIAHFAKQYLLSALDPRLHDDLIGLRTAFEIWEMLRTRNRIGHGVGSADLLGPFDQVAMLKYIRREAATHFFARYEVGIERFLRPLLATSGHGAIAQARKAMADSAKASFLAHAFAPHLTHEFEAWQKANPTGGYEYLKACVQKQLANLPDDAFSLQKSVLGLQPTVHSSCGYCHSKEHIDSVCRHLYHARRLHIVRDGYVLPQDGEWPQDEEDTLVDTSRRFCTYCQSTKHRDEKCAQLATDKQRGRVRLTYRSVALPGESSAPIARFCTYCDSMYHHDSACSKLADAIAASTVRAGYVFMAASDAAPNENALLDAERRRYSKKARRETSNDE</sequence>
<dbReference type="RefSeq" id="XP_008621014.1">
    <property type="nucleotide sequence ID" value="XM_008622792.1"/>
</dbReference>
<dbReference type="AlphaFoldDB" id="T0R0Q9"/>
<name>T0R0Q9_SAPDV</name>
<organism evidence="1 2">
    <name type="scientific">Saprolegnia diclina (strain VS20)</name>
    <dbReference type="NCBI Taxonomy" id="1156394"/>
    <lineage>
        <taxon>Eukaryota</taxon>
        <taxon>Sar</taxon>
        <taxon>Stramenopiles</taxon>
        <taxon>Oomycota</taxon>
        <taxon>Saprolegniomycetes</taxon>
        <taxon>Saprolegniales</taxon>
        <taxon>Saprolegniaceae</taxon>
        <taxon>Saprolegnia</taxon>
    </lineage>
</organism>
<dbReference type="OMA" id="AFEIWEM"/>